<dbReference type="SMART" id="SM00387">
    <property type="entry name" value="HATPase_c"/>
    <property type="match status" value="1"/>
</dbReference>
<dbReference type="SUPFAM" id="SSF55874">
    <property type="entry name" value="ATPase domain of HSP90 chaperone/DNA topoisomerase II/histidine kinase"/>
    <property type="match status" value="1"/>
</dbReference>
<evidence type="ECO:0000256" key="9">
    <source>
        <dbReference type="SAM" id="Phobius"/>
    </source>
</evidence>
<dbReference type="Gene3D" id="1.20.5.1930">
    <property type="match status" value="1"/>
</dbReference>
<evidence type="ECO:0000313" key="11">
    <source>
        <dbReference type="EMBL" id="EIG55520.1"/>
    </source>
</evidence>
<protein>
    <recommendedName>
        <fullName evidence="2">histidine kinase</fullName>
        <ecNumber evidence="2">2.7.13.3</ecNumber>
    </recommendedName>
</protein>
<keyword evidence="3" id="KW-0597">Phosphoprotein</keyword>
<dbReference type="STRING" id="596152.DesU5LDRAFT_3909"/>
<reference evidence="11" key="1">
    <citation type="submission" date="2011-11" db="EMBL/GenBank/DDBJ databases">
        <title>Improved High-Quality Draft sequence of Desulfovibrio sp. U5L.</title>
        <authorList>
            <consortium name="US DOE Joint Genome Institute"/>
            <person name="Lucas S."/>
            <person name="Han J."/>
            <person name="Lapidus A."/>
            <person name="Cheng J.-F."/>
            <person name="Goodwin L."/>
            <person name="Pitluck S."/>
            <person name="Peters L."/>
            <person name="Ovchinnikova G."/>
            <person name="Held B."/>
            <person name="Detter J.C."/>
            <person name="Han C."/>
            <person name="Tapia R."/>
            <person name="Land M."/>
            <person name="Hauser L."/>
            <person name="Kyrpides N."/>
            <person name="Ivanova N."/>
            <person name="Pagani I."/>
            <person name="Gabster J."/>
            <person name="Walker C."/>
            <person name="Stolyar S."/>
            <person name="Stahl D."/>
            <person name="Arkin A."/>
            <person name="Dehal P."/>
            <person name="Hazen T."/>
            <person name="Woyke T."/>
        </authorList>
    </citation>
    <scope>NUCLEOTIDE SEQUENCE [LARGE SCALE GENOMIC DNA]</scope>
    <source>
        <strain evidence="11">U5L</strain>
    </source>
</reference>
<keyword evidence="7" id="KW-0067">ATP-binding</keyword>
<gene>
    <name evidence="11" type="ORF">DesU5LDRAFT_3909</name>
</gene>
<dbReference type="GO" id="GO:0000155">
    <property type="term" value="F:phosphorelay sensor kinase activity"/>
    <property type="evidence" value="ECO:0007669"/>
    <property type="project" value="InterPro"/>
</dbReference>
<dbReference type="Gene3D" id="3.30.565.10">
    <property type="entry name" value="Histidine kinase-like ATPase, C-terminal domain"/>
    <property type="match status" value="1"/>
</dbReference>
<dbReference type="InterPro" id="IPR036890">
    <property type="entry name" value="HATPase_C_sf"/>
</dbReference>
<feature type="transmembrane region" description="Helical" evidence="9">
    <location>
        <begin position="331"/>
        <end position="351"/>
    </location>
</feature>
<feature type="transmembrane region" description="Helical" evidence="9">
    <location>
        <begin position="181"/>
        <end position="201"/>
    </location>
</feature>
<keyword evidence="5" id="KW-0547">Nucleotide-binding</keyword>
<dbReference type="Pfam" id="PF02518">
    <property type="entry name" value="HATPase_c"/>
    <property type="match status" value="1"/>
</dbReference>
<keyword evidence="9" id="KW-1133">Transmembrane helix</keyword>
<feature type="transmembrane region" description="Helical" evidence="9">
    <location>
        <begin position="243"/>
        <end position="263"/>
    </location>
</feature>
<feature type="transmembrane region" description="Helical" evidence="9">
    <location>
        <begin position="304"/>
        <end position="324"/>
    </location>
</feature>
<dbReference type="InterPro" id="IPR011712">
    <property type="entry name" value="Sig_transdc_His_kin_sub3_dim/P"/>
</dbReference>
<dbReference type="HOGENOM" id="CLU_011115_3_0_7"/>
<evidence type="ECO:0000256" key="1">
    <source>
        <dbReference type="ARBA" id="ARBA00000085"/>
    </source>
</evidence>
<comment type="catalytic activity">
    <reaction evidence="1">
        <text>ATP + protein L-histidine = ADP + protein N-phospho-L-histidine.</text>
        <dbReference type="EC" id="2.7.13.3"/>
    </reaction>
</comment>
<dbReference type="Pfam" id="PF07695">
    <property type="entry name" value="7TMR-DISM_7TM"/>
    <property type="match status" value="1"/>
</dbReference>
<organism evidence="11">
    <name type="scientific">Desulfovibrio sp. U5L</name>
    <dbReference type="NCBI Taxonomy" id="596152"/>
    <lineage>
        <taxon>Bacteria</taxon>
        <taxon>Pseudomonadati</taxon>
        <taxon>Thermodesulfobacteriota</taxon>
        <taxon>Desulfovibrionia</taxon>
        <taxon>Desulfovibrionales</taxon>
        <taxon>Desulfovibrionaceae</taxon>
        <taxon>Desulfovibrio</taxon>
    </lineage>
</organism>
<dbReference type="InterPro" id="IPR003594">
    <property type="entry name" value="HATPase_dom"/>
</dbReference>
<keyword evidence="4" id="KW-0808">Transferase</keyword>
<dbReference type="InterPro" id="IPR005467">
    <property type="entry name" value="His_kinase_dom"/>
</dbReference>
<dbReference type="GO" id="GO:0016020">
    <property type="term" value="C:membrane"/>
    <property type="evidence" value="ECO:0007669"/>
    <property type="project" value="InterPro"/>
</dbReference>
<evidence type="ECO:0000256" key="8">
    <source>
        <dbReference type="ARBA" id="ARBA00023012"/>
    </source>
</evidence>
<evidence type="ECO:0000256" key="6">
    <source>
        <dbReference type="ARBA" id="ARBA00022777"/>
    </source>
</evidence>
<dbReference type="EMBL" id="JH600068">
    <property type="protein sequence ID" value="EIG55520.1"/>
    <property type="molecule type" value="Genomic_DNA"/>
</dbReference>
<dbReference type="Pfam" id="PF07730">
    <property type="entry name" value="HisKA_3"/>
    <property type="match status" value="1"/>
</dbReference>
<dbReference type="InterPro" id="IPR011623">
    <property type="entry name" value="7TMR_DISM_rcpt_extracell_dom1"/>
</dbReference>
<name>I2Q6W4_9BACT</name>
<evidence type="ECO:0000256" key="4">
    <source>
        <dbReference type="ARBA" id="ARBA00022679"/>
    </source>
</evidence>
<evidence type="ECO:0000259" key="10">
    <source>
        <dbReference type="PROSITE" id="PS50109"/>
    </source>
</evidence>
<keyword evidence="6 11" id="KW-0418">Kinase</keyword>
<sequence length="635" mass="69141">MPRAKKGIVNLAGWDMAVHGPLRLDGEWEYYPRQLLTPEDFQAGVPRDEAGLYVAPHPWNRIRSDNEAMGDDTGFATLRLRLEPAPGTPQPALALFSINSAYRLWIDGALAAGSGTVGTDAATEVPAPAKQIVPFVDTGRPVDIVLQVSNHHARDGGLLAPVWLGPQSTLAAWGNRDMATAMFFIGAFCLMGLYHAVLYWFRPANIAPLYFSLYCFGWMGNYAASDSGGWALRLFFPDLTARFLDPLALSCFFTTIPVGYAFFRSLYPVEFSRYLQWFCNVLCVVFVGVALGASGLTLNAALPWYYLASGLLIVSCLGCLYRAWRRERDEAGFLLAGFCVLGLIGLNDMLVDMRRLPSIPLLPVGMLVFSLSQAFALSHRFSQAFASEERLATALVDKNRHLETEMAERTRLEQRIVTVSEEERRRISLELHDGLCQGLTAARLRCDALSPVHNAAGADGEALGRLSGLLDTLVDQAYDLSRGLWPLEHDGVGVGPSFREMIRRQAESSAIPIEFHREMQCQACRRPHLAQLYRIAQEAVANALKHARPGRIVVSLACPAGQETVLAVRDDGCGRAGAKASAGGLGLGLMAHRARLIGGELRILDAPGGGTEVVCTVPCPDDAGGCGSPESRRPK</sequence>
<dbReference type="eggNOG" id="COG4585">
    <property type="taxonomic scope" value="Bacteria"/>
</dbReference>
<evidence type="ECO:0000256" key="2">
    <source>
        <dbReference type="ARBA" id="ARBA00012438"/>
    </source>
</evidence>
<accession>I2Q6W4</accession>
<evidence type="ECO:0000256" key="7">
    <source>
        <dbReference type="ARBA" id="ARBA00022840"/>
    </source>
</evidence>
<proteinExistence type="predicted"/>
<dbReference type="PANTHER" id="PTHR24421:SF10">
    <property type="entry name" value="NITRATE_NITRITE SENSOR PROTEIN NARQ"/>
    <property type="match status" value="1"/>
</dbReference>
<dbReference type="AlphaFoldDB" id="I2Q6W4"/>
<dbReference type="PROSITE" id="PS50109">
    <property type="entry name" value="HIS_KIN"/>
    <property type="match status" value="1"/>
</dbReference>
<dbReference type="PANTHER" id="PTHR24421">
    <property type="entry name" value="NITRATE/NITRITE SENSOR PROTEIN NARX-RELATED"/>
    <property type="match status" value="1"/>
</dbReference>
<dbReference type="InterPro" id="IPR050482">
    <property type="entry name" value="Sensor_HK_TwoCompSys"/>
</dbReference>
<feature type="domain" description="Histidine kinase" evidence="10">
    <location>
        <begin position="531"/>
        <end position="621"/>
    </location>
</feature>
<dbReference type="GO" id="GO:0046983">
    <property type="term" value="F:protein dimerization activity"/>
    <property type="evidence" value="ECO:0007669"/>
    <property type="project" value="InterPro"/>
</dbReference>
<evidence type="ECO:0000256" key="5">
    <source>
        <dbReference type="ARBA" id="ARBA00022741"/>
    </source>
</evidence>
<keyword evidence="9" id="KW-0472">Membrane</keyword>
<keyword evidence="9" id="KW-0812">Transmembrane</keyword>
<dbReference type="CDD" id="cd16917">
    <property type="entry name" value="HATPase_UhpB-NarQ-NarX-like"/>
    <property type="match status" value="1"/>
</dbReference>
<dbReference type="GO" id="GO:0005524">
    <property type="term" value="F:ATP binding"/>
    <property type="evidence" value="ECO:0007669"/>
    <property type="project" value="UniProtKB-KW"/>
</dbReference>
<feature type="transmembrane region" description="Helical" evidence="9">
    <location>
        <begin position="275"/>
        <end position="298"/>
    </location>
</feature>
<evidence type="ECO:0000256" key="3">
    <source>
        <dbReference type="ARBA" id="ARBA00022553"/>
    </source>
</evidence>
<keyword evidence="8" id="KW-0902">Two-component regulatory system</keyword>
<dbReference type="EC" id="2.7.13.3" evidence="2"/>